<accession>G0QR88</accession>
<dbReference type="OrthoDB" id="300651at2759"/>
<dbReference type="GeneID" id="14908418"/>
<gene>
    <name evidence="3" type="ORF">IMG5_090790</name>
</gene>
<dbReference type="InParanoid" id="G0QR88"/>
<evidence type="ECO:0000256" key="1">
    <source>
        <dbReference type="SAM" id="Coils"/>
    </source>
</evidence>
<dbReference type="Proteomes" id="UP000008983">
    <property type="component" value="Unassembled WGS sequence"/>
</dbReference>
<proteinExistence type="predicted"/>
<keyword evidence="4" id="KW-1185">Reference proteome</keyword>
<dbReference type="RefSeq" id="XP_004035726.1">
    <property type="nucleotide sequence ID" value="XM_004035678.1"/>
</dbReference>
<evidence type="ECO:0000313" key="4">
    <source>
        <dbReference type="Proteomes" id="UP000008983"/>
    </source>
</evidence>
<dbReference type="eggNOG" id="ENOG502SU0G">
    <property type="taxonomic scope" value="Eukaryota"/>
</dbReference>
<feature type="compositionally biased region" description="Basic and acidic residues" evidence="2">
    <location>
        <begin position="12"/>
        <end position="24"/>
    </location>
</feature>
<organism evidence="3 4">
    <name type="scientific">Ichthyophthirius multifiliis</name>
    <name type="common">White spot disease agent</name>
    <name type="synonym">Ich</name>
    <dbReference type="NCBI Taxonomy" id="5932"/>
    <lineage>
        <taxon>Eukaryota</taxon>
        <taxon>Sar</taxon>
        <taxon>Alveolata</taxon>
        <taxon>Ciliophora</taxon>
        <taxon>Intramacronucleata</taxon>
        <taxon>Oligohymenophorea</taxon>
        <taxon>Hymenostomatida</taxon>
        <taxon>Ophryoglenina</taxon>
        <taxon>Ichthyophthirius</taxon>
    </lineage>
</organism>
<dbReference type="AlphaFoldDB" id="G0QR88"/>
<evidence type="ECO:0000313" key="3">
    <source>
        <dbReference type="EMBL" id="EGR32240.1"/>
    </source>
</evidence>
<feature type="coiled-coil region" evidence="1">
    <location>
        <begin position="208"/>
        <end position="235"/>
    </location>
</feature>
<reference evidence="3 4" key="1">
    <citation type="submission" date="2011-07" db="EMBL/GenBank/DDBJ databases">
        <authorList>
            <person name="Coyne R."/>
            <person name="Brami D."/>
            <person name="Johnson J."/>
            <person name="Hostetler J."/>
            <person name="Hannick L."/>
            <person name="Clark T."/>
            <person name="Cassidy-Hanley D."/>
            <person name="Inman J."/>
        </authorList>
    </citation>
    <scope>NUCLEOTIDE SEQUENCE [LARGE SCALE GENOMIC DNA]</scope>
    <source>
        <strain evidence="3 4">G5</strain>
    </source>
</reference>
<sequence>MADSDQDSNEDLEQRKNKEKLAHENYKIPTSNFKADIEKNFDEIHSGVEKLNHQLLNLFKKKEDDLCNMYKREMTKAQKQLRELQELSSESELNKRKIEKKEKLQQERKKFLEDSMNFSKKCEHFQSTLSKVLNTTKDLESEINFLNKQIVFADKHNGQLHQELENLLSKSSQININQQQEIKNNYSQIQQYKSPYRKSQIMKSQNFQQNNELDLQKAQQELEKQKEINQKLNIFLNDPCFQETEFEKIFMECVNSVKQKKNQQNNSTVLPQVKGKQDSIVINNNTQQVINNESTLDFTTISELDLNEFSKRQILEEFLSREEIKKQSIQYYFQ</sequence>
<dbReference type="OMA" id="IPGMDIE"/>
<evidence type="ECO:0000256" key="2">
    <source>
        <dbReference type="SAM" id="MobiDB-lite"/>
    </source>
</evidence>
<keyword evidence="1" id="KW-0175">Coiled coil</keyword>
<name>G0QR88_ICHMU</name>
<protein>
    <submittedName>
        <fullName evidence="3">Uncharacterized protein</fullName>
    </submittedName>
</protein>
<dbReference type="PANTHER" id="PTHR40515:SF1">
    <property type="entry name" value="CILIA- AND FLAGELLA-ASSOCIATED PROTEIN 157"/>
    <property type="match status" value="1"/>
</dbReference>
<dbReference type="PANTHER" id="PTHR40515">
    <property type="entry name" value="CILIA- AND FLAGELLA-ASSOCIATED PROTEIN 157"/>
    <property type="match status" value="1"/>
</dbReference>
<feature type="region of interest" description="Disordered" evidence="2">
    <location>
        <begin position="1"/>
        <end position="24"/>
    </location>
</feature>
<dbReference type="EMBL" id="GL983744">
    <property type="protein sequence ID" value="EGR32240.1"/>
    <property type="molecule type" value="Genomic_DNA"/>
</dbReference>
<feature type="compositionally biased region" description="Acidic residues" evidence="2">
    <location>
        <begin position="1"/>
        <end position="11"/>
    </location>
</feature>
<feature type="coiled-coil region" evidence="1">
    <location>
        <begin position="67"/>
        <end position="149"/>
    </location>
</feature>